<dbReference type="AlphaFoldDB" id="A0AAD3DRG5"/>
<reference evidence="2 3" key="1">
    <citation type="journal article" date="2021" name="Sci. Rep.">
        <title>Genome sequencing of the multicellular alga Astrephomene provides insights into convergent evolution of germ-soma differentiation.</title>
        <authorList>
            <person name="Yamashita S."/>
            <person name="Yamamoto K."/>
            <person name="Matsuzaki R."/>
            <person name="Suzuki S."/>
            <person name="Yamaguchi H."/>
            <person name="Hirooka S."/>
            <person name="Minakuchi Y."/>
            <person name="Miyagishima S."/>
            <person name="Kawachi M."/>
            <person name="Toyoda A."/>
            <person name="Nozaki H."/>
        </authorList>
    </citation>
    <scope>NUCLEOTIDE SEQUENCE [LARGE SCALE GENOMIC DNA]</scope>
    <source>
        <strain evidence="2 3">NIES-4017</strain>
    </source>
</reference>
<evidence type="ECO:0000256" key="1">
    <source>
        <dbReference type="SAM" id="MobiDB-lite"/>
    </source>
</evidence>
<evidence type="ECO:0000313" key="2">
    <source>
        <dbReference type="EMBL" id="GFR46513.1"/>
    </source>
</evidence>
<comment type="caution">
    <text evidence="2">The sequence shown here is derived from an EMBL/GenBank/DDBJ whole genome shotgun (WGS) entry which is preliminary data.</text>
</comment>
<name>A0AAD3DRG5_9CHLO</name>
<protein>
    <submittedName>
        <fullName evidence="2">Uncharacterized protein</fullName>
    </submittedName>
</protein>
<evidence type="ECO:0000313" key="3">
    <source>
        <dbReference type="Proteomes" id="UP001054857"/>
    </source>
</evidence>
<feature type="non-terminal residue" evidence="2">
    <location>
        <position position="1"/>
    </location>
</feature>
<dbReference type="Proteomes" id="UP001054857">
    <property type="component" value="Unassembled WGS sequence"/>
</dbReference>
<feature type="region of interest" description="Disordered" evidence="1">
    <location>
        <begin position="25"/>
        <end position="52"/>
    </location>
</feature>
<dbReference type="EMBL" id="BMAR01000014">
    <property type="protein sequence ID" value="GFR46513.1"/>
    <property type="molecule type" value="Genomic_DNA"/>
</dbReference>
<feature type="compositionally biased region" description="Basic and acidic residues" evidence="1">
    <location>
        <begin position="25"/>
        <end position="47"/>
    </location>
</feature>
<feature type="non-terminal residue" evidence="2">
    <location>
        <position position="155"/>
    </location>
</feature>
<gene>
    <name evidence="2" type="ORF">Agub_g8099</name>
</gene>
<keyword evidence="3" id="KW-1185">Reference proteome</keyword>
<accession>A0AAD3DRG5</accession>
<organism evidence="2 3">
    <name type="scientific">Astrephomene gubernaculifera</name>
    <dbReference type="NCBI Taxonomy" id="47775"/>
    <lineage>
        <taxon>Eukaryota</taxon>
        <taxon>Viridiplantae</taxon>
        <taxon>Chlorophyta</taxon>
        <taxon>core chlorophytes</taxon>
        <taxon>Chlorophyceae</taxon>
        <taxon>CS clade</taxon>
        <taxon>Chlamydomonadales</taxon>
        <taxon>Astrephomenaceae</taxon>
        <taxon>Astrephomene</taxon>
    </lineage>
</organism>
<proteinExistence type="predicted"/>
<sequence length="155" mass="17353">RALERILPRDYVPLWTQLGEARKAREEAAAVRREAEQRRKQQEEERRRRTGLRTPQVVVMSAAKQRLVQSLLRDRDELFATHGSSLTSVTRGSADADAEALSAMVDKLSDMGFSPQHVQLAYERRSRGSAAGGCGSDVTVEALLDWLLLNLPPDQ</sequence>